<evidence type="ECO:0000313" key="8">
    <source>
        <dbReference type="Proteomes" id="UP001558713"/>
    </source>
</evidence>
<feature type="compositionally biased region" description="Low complexity" evidence="5">
    <location>
        <begin position="51"/>
        <end position="67"/>
    </location>
</feature>
<name>A0ABD0ZM45_CARAN</name>
<comment type="function">
    <text evidence="4">Component of the exocyst complex involved in the docking of exocytic vesicles with fusion sites on the plasma membrane.</text>
</comment>
<sequence>MSSDSDEDELLQMALKEQAQRDVTYQKPPSTSSRKPVANLVQQPRNQKPVAATPPKKSAGGAAAARKPSMDEDDESEVELLSISSGDDDVEREKERGGGAGRGRGSDVRERGRARKEDDGAWDGEEPDCWKRVNEAELARRVRDMRESRTAPVVEKLESKVPATGKKVVLTSLQSLPRGMECIDPLKLGIIDNKTLRLITESSGSPSKAEKVDNTLREKLVYFSDHFDPKLFLSRIHQDTSAADLEAGALGLKSDLKGRNLQRKQLVKDNFDCFVSCKTTIDDIESKLKRIEDDPEGSGTTHLFNCMKSVTSRANLAFEPLFERQAQAEKIRSVQGMLQRFRTLFNLPSIIRSSISKGEYDLAVREYKKAKSIALPSHVNLLKRVLEEVEKVMLEFKGTLYKSMEDPKIDFTSLENIVRLLLELEPESDPVWHYLNFQNHRIHGLLEKCTYDHEARVEILRNETHERAISNAKWQQIQQNGIPYSDAASSNEINEVQVDLQSVEYPNEEIDALKGRYIKRLTAVLVLHIPVFWKTAISIFSGKFAKSSQVTDTSANKAEEKVTEARYSTHSLEEVAAMIRKTISVYEAKVHSTFCDFDESCILHPFMSDAINEVSKACQAFEAKESAPHSAVVSLRKVQAEITKIYIQRLCSWMRASTEGISKEETWIPVSILERNRSPYAISYLPLAFRSVIVSGMEQVNLMILSVKGEAAKSEDMFAQIEEILISVRLAFLNCFLDFAAHLEQIGSDLSQSTSRQENMKNGYSDDHQEEPSANAYGSIVDPHRRLLMVLSNIGYCKDELASELYNKFKYTWLQSRDKNEDCSDLQDLVMSFSGLGEKVLEHYTFAKANLIRTAATNYLLDSGIQWGSAPQVKGIRDAAVELLHTLVAVHAEVFAGAKPLLDKILGVLIEGLIDTFLSLVEENRSDGLRSIDANGFCQLMFELEYFETVLNQYFTSDATTSLKSLQGTVLEIAIESISEADDTTPGHNRRPTRGSEETVSDDKQGSSVSADDLLALTKQYSSELLQSELERTRVNTACFAESTPLESTPPLPKASYSSLRGSMDSPSRNYRGSQSSGSPIQSRPRRR</sequence>
<proteinExistence type="inferred from homology"/>
<gene>
    <name evidence="7" type="ORF">V5N11_033300</name>
</gene>
<dbReference type="PANTHER" id="PTHR13043">
    <property type="entry name" value="EXOCYST COMPLEX COMPONENT SEC5"/>
    <property type="match status" value="1"/>
</dbReference>
<evidence type="ECO:0000256" key="5">
    <source>
        <dbReference type="SAM" id="MobiDB-lite"/>
    </source>
</evidence>
<feature type="compositionally biased region" description="Basic and acidic residues" evidence="5">
    <location>
        <begin position="104"/>
        <end position="119"/>
    </location>
</feature>
<feature type="compositionally biased region" description="Basic and acidic residues" evidence="5">
    <location>
        <begin position="994"/>
        <end position="1005"/>
    </location>
</feature>
<feature type="domain" description="Exocyst complex component EXOC2/Sec5 N-terminal" evidence="6">
    <location>
        <begin position="184"/>
        <end position="1040"/>
    </location>
</feature>
<keyword evidence="8" id="KW-1185">Reference proteome</keyword>
<feature type="compositionally biased region" description="Polar residues" evidence="5">
    <location>
        <begin position="1056"/>
        <end position="1082"/>
    </location>
</feature>
<keyword evidence="2 4" id="KW-0813">Transport</keyword>
<dbReference type="Proteomes" id="UP001558713">
    <property type="component" value="Unassembled WGS sequence"/>
</dbReference>
<dbReference type="InterPro" id="IPR039481">
    <property type="entry name" value="EXOC2/Sec5_N_dom"/>
</dbReference>
<feature type="compositionally biased region" description="Polar residues" evidence="5">
    <location>
        <begin position="751"/>
        <end position="762"/>
    </location>
</feature>
<dbReference type="InterPro" id="IPR029175">
    <property type="entry name" value="EXOC2/Sec5"/>
</dbReference>
<feature type="compositionally biased region" description="Polar residues" evidence="5">
    <location>
        <begin position="21"/>
        <end position="46"/>
    </location>
</feature>
<keyword evidence="4" id="KW-0653">Protein transport</keyword>
<feature type="region of interest" description="Disordered" evidence="5">
    <location>
        <begin position="751"/>
        <end position="776"/>
    </location>
</feature>
<comment type="caution">
    <text evidence="7">The sequence shown here is derived from an EMBL/GenBank/DDBJ whole genome shotgun (WGS) entry which is preliminary data.</text>
</comment>
<dbReference type="AlphaFoldDB" id="A0ABD0ZM45"/>
<dbReference type="GO" id="GO:0015031">
    <property type="term" value="P:protein transport"/>
    <property type="evidence" value="ECO:0007669"/>
    <property type="project" value="UniProtKB-KW"/>
</dbReference>
<protein>
    <recommendedName>
        <fullName evidence="4">Exocyst complex component SEC5</fullName>
    </recommendedName>
</protein>
<feature type="region of interest" description="Disordered" evidence="5">
    <location>
        <begin position="979"/>
        <end position="1008"/>
    </location>
</feature>
<dbReference type="SUPFAM" id="SSF74788">
    <property type="entry name" value="Cullin repeat-like"/>
    <property type="match status" value="1"/>
</dbReference>
<keyword evidence="3 4" id="KW-0268">Exocytosis</keyword>
<evidence type="ECO:0000256" key="3">
    <source>
        <dbReference type="ARBA" id="ARBA00022483"/>
    </source>
</evidence>
<dbReference type="GO" id="GO:0000145">
    <property type="term" value="C:exocyst"/>
    <property type="evidence" value="ECO:0007669"/>
    <property type="project" value="UniProtKB-UniRule"/>
</dbReference>
<feature type="region of interest" description="Disordered" evidence="5">
    <location>
        <begin position="1"/>
        <end position="127"/>
    </location>
</feature>
<dbReference type="InterPro" id="IPR016159">
    <property type="entry name" value="Cullin_repeat-like_dom_sf"/>
</dbReference>
<comment type="similarity">
    <text evidence="1 4">Belongs to the SEC5 family.</text>
</comment>
<accession>A0ABD0ZM45</accession>
<evidence type="ECO:0000256" key="1">
    <source>
        <dbReference type="ARBA" id="ARBA00010578"/>
    </source>
</evidence>
<evidence type="ECO:0000313" key="7">
    <source>
        <dbReference type="EMBL" id="KAL1189990.1"/>
    </source>
</evidence>
<evidence type="ECO:0000259" key="6">
    <source>
        <dbReference type="Pfam" id="PF15469"/>
    </source>
</evidence>
<reference evidence="7 8" key="1">
    <citation type="submission" date="2024-04" db="EMBL/GenBank/DDBJ databases">
        <title>Genome assembly C_amara_ONT_v2.</title>
        <authorList>
            <person name="Yant L."/>
            <person name="Moore C."/>
            <person name="Slenker M."/>
        </authorList>
    </citation>
    <scope>NUCLEOTIDE SEQUENCE [LARGE SCALE GENOMIC DNA]</scope>
    <source>
        <tissue evidence="7">Leaf</tissue>
    </source>
</reference>
<dbReference type="GO" id="GO:0006893">
    <property type="term" value="P:Golgi to plasma membrane transport"/>
    <property type="evidence" value="ECO:0007669"/>
    <property type="project" value="UniProtKB-UniRule"/>
</dbReference>
<dbReference type="EMBL" id="JBANAX010000882">
    <property type="protein sequence ID" value="KAL1189990.1"/>
    <property type="molecule type" value="Genomic_DNA"/>
</dbReference>
<evidence type="ECO:0000256" key="4">
    <source>
        <dbReference type="RuleBase" id="RU365069"/>
    </source>
</evidence>
<dbReference type="PANTHER" id="PTHR13043:SF1">
    <property type="entry name" value="EXOCYST COMPLEX COMPONENT 2"/>
    <property type="match status" value="1"/>
</dbReference>
<dbReference type="GO" id="GO:0006887">
    <property type="term" value="P:exocytosis"/>
    <property type="evidence" value="ECO:0007669"/>
    <property type="project" value="UniProtKB-KW"/>
</dbReference>
<organism evidence="7 8">
    <name type="scientific">Cardamine amara subsp. amara</name>
    <dbReference type="NCBI Taxonomy" id="228776"/>
    <lineage>
        <taxon>Eukaryota</taxon>
        <taxon>Viridiplantae</taxon>
        <taxon>Streptophyta</taxon>
        <taxon>Embryophyta</taxon>
        <taxon>Tracheophyta</taxon>
        <taxon>Spermatophyta</taxon>
        <taxon>Magnoliopsida</taxon>
        <taxon>eudicotyledons</taxon>
        <taxon>Gunneridae</taxon>
        <taxon>Pentapetalae</taxon>
        <taxon>rosids</taxon>
        <taxon>malvids</taxon>
        <taxon>Brassicales</taxon>
        <taxon>Brassicaceae</taxon>
        <taxon>Cardamineae</taxon>
        <taxon>Cardamine</taxon>
    </lineage>
</organism>
<evidence type="ECO:0000256" key="2">
    <source>
        <dbReference type="ARBA" id="ARBA00022448"/>
    </source>
</evidence>
<comment type="subunit">
    <text evidence="4">Component of the exocyst complex.</text>
</comment>
<dbReference type="Pfam" id="PF15469">
    <property type="entry name" value="Sec5"/>
    <property type="match status" value="1"/>
</dbReference>
<feature type="compositionally biased region" description="Acidic residues" evidence="5">
    <location>
        <begin position="1"/>
        <end position="10"/>
    </location>
</feature>
<feature type="region of interest" description="Disordered" evidence="5">
    <location>
        <begin position="1041"/>
        <end position="1088"/>
    </location>
</feature>